<accession>A0A6P6R7D5</accession>
<dbReference type="InterPro" id="IPR005135">
    <property type="entry name" value="Endo/exonuclease/phosphatase"/>
</dbReference>
<dbReference type="RefSeq" id="XP_026141005.1">
    <property type="nucleotide sequence ID" value="XM_026285220.1"/>
</dbReference>
<feature type="domain" description="Endonuclease/exonuclease/phosphatase" evidence="1">
    <location>
        <begin position="170"/>
        <end position="283"/>
    </location>
</feature>
<proteinExistence type="predicted"/>
<keyword evidence="2" id="KW-1185">Reference proteome</keyword>
<dbReference type="SUPFAM" id="SSF56219">
    <property type="entry name" value="DNase I-like"/>
    <property type="match status" value="1"/>
</dbReference>
<dbReference type="PANTHER" id="PTHR36688">
    <property type="entry name" value="ENDO/EXONUCLEASE/PHOSPHATASE DOMAIN-CONTAINING PROTEIN"/>
    <property type="match status" value="1"/>
</dbReference>
<protein>
    <submittedName>
        <fullName evidence="3">Uncharacterized protein LOC113116923</fullName>
    </submittedName>
</protein>
<dbReference type="AlphaFoldDB" id="A0A6P6R7D5"/>
<organism evidence="2 3">
    <name type="scientific">Carassius auratus</name>
    <name type="common">Goldfish</name>
    <dbReference type="NCBI Taxonomy" id="7957"/>
    <lineage>
        <taxon>Eukaryota</taxon>
        <taxon>Metazoa</taxon>
        <taxon>Chordata</taxon>
        <taxon>Craniata</taxon>
        <taxon>Vertebrata</taxon>
        <taxon>Euteleostomi</taxon>
        <taxon>Actinopterygii</taxon>
        <taxon>Neopterygii</taxon>
        <taxon>Teleostei</taxon>
        <taxon>Ostariophysi</taxon>
        <taxon>Cypriniformes</taxon>
        <taxon>Cyprinidae</taxon>
        <taxon>Cyprininae</taxon>
        <taxon>Carassius</taxon>
    </lineage>
</organism>
<dbReference type="KEGG" id="caua:113116923"/>
<evidence type="ECO:0000259" key="1">
    <source>
        <dbReference type="Pfam" id="PF14529"/>
    </source>
</evidence>
<reference evidence="3" key="1">
    <citation type="submission" date="2025-08" db="UniProtKB">
        <authorList>
            <consortium name="RefSeq"/>
        </authorList>
    </citation>
    <scope>IDENTIFICATION</scope>
    <source>
        <strain evidence="3">Wakin</strain>
        <tissue evidence="3">Muscle</tissue>
    </source>
</reference>
<dbReference type="InterPro" id="IPR036691">
    <property type="entry name" value="Endo/exonu/phosph_ase_sf"/>
</dbReference>
<dbReference type="GO" id="GO:0003824">
    <property type="term" value="F:catalytic activity"/>
    <property type="evidence" value="ECO:0007669"/>
    <property type="project" value="InterPro"/>
</dbReference>
<dbReference type="OrthoDB" id="8933328at2759"/>
<dbReference type="PANTHER" id="PTHR36688:SF2">
    <property type="entry name" value="ENDONUCLEASE_EXONUCLEASE_PHOSPHATASE DOMAIN-CONTAINING PROTEIN"/>
    <property type="match status" value="1"/>
</dbReference>
<sequence>MRKDDFVLFMVEIINCTAQVERKTEKIKIIVKAAQKYLGFKNTSWELVEERLNESIFMSTSNMEWCTVCLMIIILQWNARSLISNGLEFKKYISDLGDRPHIICIQETWLKPQLDFIIQGYTAIRNDRKDRQGGGVATFVQDGLRYKVENMGQEYESVVVKIWMGNDQVSVVNFYNPNKRLSIEDLGAVSGQIQGKIVWCGDFNSYNVLWGSLNTDANGVIIEEFLELNSLVCVNDGRGTRYDCCRNTESYLDLTFISSGMAGITSWEVLSDLPMGSDHFPIIITVGIDVIKEDEVRVPRWRLDKANWELFQVLAESKCDELYERCLNDVELLNSEFVSNILQVAEISIPKTGGRGIKKSVPWWNEQCSAAIKERNGGKCTLSWFANRQLNSKRRRRTAVRIFHQAR</sequence>
<gene>
    <name evidence="3" type="primary">LOC113116923</name>
</gene>
<name>A0A6P6R7D5_CARAU</name>
<dbReference type="GeneID" id="113116923"/>
<dbReference type="Pfam" id="PF14529">
    <property type="entry name" value="Exo_endo_phos_2"/>
    <property type="match status" value="1"/>
</dbReference>
<dbReference type="Gene3D" id="3.60.10.10">
    <property type="entry name" value="Endonuclease/exonuclease/phosphatase"/>
    <property type="match status" value="1"/>
</dbReference>
<evidence type="ECO:0000313" key="3">
    <source>
        <dbReference type="RefSeq" id="XP_026141005.1"/>
    </source>
</evidence>
<dbReference type="Proteomes" id="UP000515129">
    <property type="component" value="Chromosome 17"/>
</dbReference>
<evidence type="ECO:0000313" key="2">
    <source>
        <dbReference type="Proteomes" id="UP000515129"/>
    </source>
</evidence>
<dbReference type="InterPro" id="IPR052560">
    <property type="entry name" value="RdDP_mobile_element"/>
</dbReference>